<dbReference type="AlphaFoldDB" id="A0A5K7YW34"/>
<feature type="domain" description="PAS" evidence="12">
    <location>
        <begin position="7"/>
        <end position="57"/>
    </location>
</feature>
<evidence type="ECO:0000259" key="11">
    <source>
        <dbReference type="PROSITE" id="PS50110"/>
    </source>
</evidence>
<keyword evidence="15" id="KW-1185">Reference proteome</keyword>
<organism evidence="14 15">
    <name type="scientific">Desulfosarcina alkanivorans</name>
    <dbReference type="NCBI Taxonomy" id="571177"/>
    <lineage>
        <taxon>Bacteria</taxon>
        <taxon>Pseudomonadati</taxon>
        <taxon>Thermodesulfobacteriota</taxon>
        <taxon>Desulfobacteria</taxon>
        <taxon>Desulfobacterales</taxon>
        <taxon>Desulfosarcinaceae</taxon>
        <taxon>Desulfosarcina</taxon>
    </lineage>
</organism>
<dbReference type="GO" id="GO:0005524">
    <property type="term" value="F:ATP binding"/>
    <property type="evidence" value="ECO:0007669"/>
    <property type="project" value="UniProtKB-KW"/>
</dbReference>
<feature type="domain" description="Response regulatory" evidence="11">
    <location>
        <begin position="392"/>
        <end position="435"/>
    </location>
</feature>
<dbReference type="SUPFAM" id="SSF52172">
    <property type="entry name" value="CheY-like"/>
    <property type="match status" value="1"/>
</dbReference>
<feature type="domain" description="Histidine kinase" evidence="10">
    <location>
        <begin position="250"/>
        <end position="372"/>
    </location>
</feature>
<dbReference type="InterPro" id="IPR013767">
    <property type="entry name" value="PAS_fold"/>
</dbReference>
<dbReference type="NCBIfam" id="TIGR00229">
    <property type="entry name" value="sensory_box"/>
    <property type="match status" value="2"/>
</dbReference>
<reference evidence="14 15" key="1">
    <citation type="submission" date="2019-11" db="EMBL/GenBank/DDBJ databases">
        <title>Comparative genomics of hydrocarbon-degrading Desulfosarcina strains.</title>
        <authorList>
            <person name="Watanabe M."/>
            <person name="Kojima H."/>
            <person name="Fukui M."/>
        </authorList>
    </citation>
    <scope>NUCLEOTIDE SEQUENCE [LARGE SCALE GENOMIC DNA]</scope>
    <source>
        <strain evidence="14 15">PL12</strain>
    </source>
</reference>
<dbReference type="KEGG" id="dalk:DSCA_52210"/>
<dbReference type="OrthoDB" id="9806821at2"/>
<dbReference type="Gene3D" id="3.30.565.10">
    <property type="entry name" value="Histidine kinase-like ATPase, C-terminal domain"/>
    <property type="match status" value="1"/>
</dbReference>
<evidence type="ECO:0000256" key="9">
    <source>
        <dbReference type="PROSITE-ProRule" id="PRU00169"/>
    </source>
</evidence>
<evidence type="ECO:0000256" key="1">
    <source>
        <dbReference type="ARBA" id="ARBA00000085"/>
    </source>
</evidence>
<comment type="catalytic activity">
    <reaction evidence="1">
        <text>ATP + protein L-histidine = ADP + protein N-phospho-L-histidine.</text>
        <dbReference type="EC" id="2.7.13.3"/>
    </reaction>
</comment>
<keyword evidence="7" id="KW-0067">ATP-binding</keyword>
<proteinExistence type="predicted"/>
<dbReference type="Pfam" id="PF00989">
    <property type="entry name" value="PAS"/>
    <property type="match status" value="1"/>
</dbReference>
<keyword evidence="3" id="KW-0597">Phosphoprotein</keyword>
<dbReference type="PANTHER" id="PTHR43065:SF42">
    <property type="entry name" value="TWO-COMPONENT SENSOR PPRA"/>
    <property type="match status" value="1"/>
</dbReference>
<evidence type="ECO:0000259" key="12">
    <source>
        <dbReference type="PROSITE" id="PS50112"/>
    </source>
</evidence>
<dbReference type="PROSITE" id="PS50109">
    <property type="entry name" value="HIS_KIN"/>
    <property type="match status" value="1"/>
</dbReference>
<dbReference type="InterPro" id="IPR035965">
    <property type="entry name" value="PAS-like_dom_sf"/>
</dbReference>
<evidence type="ECO:0000259" key="10">
    <source>
        <dbReference type="PROSITE" id="PS50109"/>
    </source>
</evidence>
<dbReference type="InterPro" id="IPR004358">
    <property type="entry name" value="Sig_transdc_His_kin-like_C"/>
</dbReference>
<gene>
    <name evidence="14" type="ORF">DSCA_52210</name>
</gene>
<dbReference type="Proteomes" id="UP000427906">
    <property type="component" value="Chromosome"/>
</dbReference>
<dbReference type="PRINTS" id="PR00344">
    <property type="entry name" value="BCTRLSENSOR"/>
</dbReference>
<feature type="domain" description="PAS" evidence="12">
    <location>
        <begin position="130"/>
        <end position="173"/>
    </location>
</feature>
<feature type="domain" description="PAC" evidence="13">
    <location>
        <begin position="81"/>
        <end position="133"/>
    </location>
</feature>
<dbReference type="SMART" id="SM00091">
    <property type="entry name" value="PAS"/>
    <property type="match status" value="2"/>
</dbReference>
<dbReference type="PROSITE" id="PS50113">
    <property type="entry name" value="PAC"/>
    <property type="match status" value="1"/>
</dbReference>
<dbReference type="EMBL" id="AP021874">
    <property type="protein sequence ID" value="BBO71291.1"/>
    <property type="molecule type" value="Genomic_DNA"/>
</dbReference>
<sequence>MVNGRKPETMYRQLCANMMDAFGAADMEGRVTEANHPFLDLVGYRKGELLGLSIFDLTPSKWHELEQQIIDEQVMVRGYSDVFEKEYRRKDGSIVPVELRVVLARDPDGHPVGMWAIVRDLSVRLAREDALRRFQLSVESSPDAVFWINAEGRFPYVNAHACRSLGYSRNEMMRLHLWDIDVGFSQEMWGPHWEKVRKSGGAGLERQDRRKDGTVFPVEISSKIITFEDQVHHVALTFFPSEDIENIEFDPVQIEQILMNLAVNARDAMPAGGSLTFETANVSLDEAYCREHMGFIPGDFVQISVSDNGIGMDAENLDHIFEPFYTTKEIGKGTGLGLSTVYGIVKQGGGFINGYSEPGRGSTFKIYIPVSRGDTEPLKIDEHQGPVLGSETVFLVEDDEMVRKVTEASLRELGYTVLSVAGPEAALAVFCRQAQ</sequence>
<dbReference type="CDD" id="cd00130">
    <property type="entry name" value="PAS"/>
    <property type="match status" value="2"/>
</dbReference>
<dbReference type="InterPro" id="IPR001610">
    <property type="entry name" value="PAC"/>
</dbReference>
<keyword evidence="8" id="KW-0902">Two-component regulatory system</keyword>
<dbReference type="PANTHER" id="PTHR43065">
    <property type="entry name" value="SENSOR HISTIDINE KINASE"/>
    <property type="match status" value="1"/>
</dbReference>
<dbReference type="SMART" id="SM00387">
    <property type="entry name" value="HATPase_c"/>
    <property type="match status" value="1"/>
</dbReference>
<dbReference type="InterPro" id="IPR005467">
    <property type="entry name" value="His_kinase_dom"/>
</dbReference>
<comment type="caution">
    <text evidence="9">Lacks conserved residue(s) required for the propagation of feature annotation.</text>
</comment>
<dbReference type="GO" id="GO:0004673">
    <property type="term" value="F:protein histidine kinase activity"/>
    <property type="evidence" value="ECO:0007669"/>
    <property type="project" value="UniProtKB-EC"/>
</dbReference>
<dbReference type="InterPro" id="IPR001789">
    <property type="entry name" value="Sig_transdc_resp-reg_receiver"/>
</dbReference>
<evidence type="ECO:0000256" key="2">
    <source>
        <dbReference type="ARBA" id="ARBA00012438"/>
    </source>
</evidence>
<keyword evidence="6" id="KW-0418">Kinase</keyword>
<accession>A0A5K7YW34</accession>
<dbReference type="SMART" id="SM00086">
    <property type="entry name" value="PAC"/>
    <property type="match status" value="2"/>
</dbReference>
<dbReference type="Pfam" id="PF13426">
    <property type="entry name" value="PAS_9"/>
    <property type="match status" value="1"/>
</dbReference>
<dbReference type="PROSITE" id="PS50112">
    <property type="entry name" value="PAS"/>
    <property type="match status" value="2"/>
</dbReference>
<dbReference type="InterPro" id="IPR011006">
    <property type="entry name" value="CheY-like_superfamily"/>
</dbReference>
<dbReference type="SUPFAM" id="SSF55785">
    <property type="entry name" value="PYP-like sensor domain (PAS domain)"/>
    <property type="match status" value="2"/>
</dbReference>
<evidence type="ECO:0000256" key="4">
    <source>
        <dbReference type="ARBA" id="ARBA00022679"/>
    </source>
</evidence>
<keyword evidence="5" id="KW-0547">Nucleotide-binding</keyword>
<dbReference type="InterPro" id="IPR000700">
    <property type="entry name" value="PAS-assoc_C"/>
</dbReference>
<dbReference type="EC" id="2.7.13.3" evidence="2"/>
<dbReference type="InterPro" id="IPR036890">
    <property type="entry name" value="HATPase_C_sf"/>
</dbReference>
<dbReference type="InterPro" id="IPR003594">
    <property type="entry name" value="HATPase_dom"/>
</dbReference>
<dbReference type="RefSeq" id="WP_155319154.1">
    <property type="nucleotide sequence ID" value="NZ_AP021874.1"/>
</dbReference>
<evidence type="ECO:0000313" key="14">
    <source>
        <dbReference type="EMBL" id="BBO71291.1"/>
    </source>
</evidence>
<evidence type="ECO:0000256" key="3">
    <source>
        <dbReference type="ARBA" id="ARBA00022553"/>
    </source>
</evidence>
<evidence type="ECO:0000256" key="6">
    <source>
        <dbReference type="ARBA" id="ARBA00022777"/>
    </source>
</evidence>
<evidence type="ECO:0000259" key="13">
    <source>
        <dbReference type="PROSITE" id="PS50113"/>
    </source>
</evidence>
<dbReference type="SUPFAM" id="SSF55874">
    <property type="entry name" value="ATPase domain of HSP90 chaperone/DNA topoisomerase II/histidine kinase"/>
    <property type="match status" value="1"/>
</dbReference>
<protein>
    <recommendedName>
        <fullName evidence="2">histidine kinase</fullName>
        <ecNumber evidence="2">2.7.13.3</ecNumber>
    </recommendedName>
</protein>
<dbReference type="GO" id="GO:0006355">
    <property type="term" value="P:regulation of DNA-templated transcription"/>
    <property type="evidence" value="ECO:0007669"/>
    <property type="project" value="InterPro"/>
</dbReference>
<dbReference type="InterPro" id="IPR000014">
    <property type="entry name" value="PAS"/>
</dbReference>
<evidence type="ECO:0000313" key="15">
    <source>
        <dbReference type="Proteomes" id="UP000427906"/>
    </source>
</evidence>
<dbReference type="GO" id="GO:0000160">
    <property type="term" value="P:phosphorelay signal transduction system"/>
    <property type="evidence" value="ECO:0007669"/>
    <property type="project" value="UniProtKB-KW"/>
</dbReference>
<dbReference type="PROSITE" id="PS50110">
    <property type="entry name" value="RESPONSE_REGULATORY"/>
    <property type="match status" value="1"/>
</dbReference>
<evidence type="ECO:0000256" key="7">
    <source>
        <dbReference type="ARBA" id="ARBA00022840"/>
    </source>
</evidence>
<dbReference type="Gene3D" id="3.30.450.20">
    <property type="entry name" value="PAS domain"/>
    <property type="match status" value="2"/>
</dbReference>
<dbReference type="Pfam" id="PF02518">
    <property type="entry name" value="HATPase_c"/>
    <property type="match status" value="1"/>
</dbReference>
<name>A0A5K7YW34_9BACT</name>
<evidence type="ECO:0000256" key="5">
    <source>
        <dbReference type="ARBA" id="ARBA00022741"/>
    </source>
</evidence>
<evidence type="ECO:0000256" key="8">
    <source>
        <dbReference type="ARBA" id="ARBA00023012"/>
    </source>
</evidence>
<keyword evidence="4" id="KW-0808">Transferase</keyword>